<evidence type="ECO:0000313" key="2">
    <source>
        <dbReference type="Proteomes" id="UP000663862"/>
    </source>
</evidence>
<feature type="non-terminal residue" evidence="1">
    <location>
        <position position="32"/>
    </location>
</feature>
<comment type="caution">
    <text evidence="1">The sequence shown here is derived from an EMBL/GenBank/DDBJ whole genome shotgun (WGS) entry which is preliminary data.</text>
</comment>
<organism evidence="1 2">
    <name type="scientific">Rotaria socialis</name>
    <dbReference type="NCBI Taxonomy" id="392032"/>
    <lineage>
        <taxon>Eukaryota</taxon>
        <taxon>Metazoa</taxon>
        <taxon>Spiralia</taxon>
        <taxon>Gnathifera</taxon>
        <taxon>Rotifera</taxon>
        <taxon>Eurotatoria</taxon>
        <taxon>Bdelloidea</taxon>
        <taxon>Philodinida</taxon>
        <taxon>Philodinidae</taxon>
        <taxon>Rotaria</taxon>
    </lineage>
</organism>
<reference evidence="1" key="1">
    <citation type="submission" date="2021-02" db="EMBL/GenBank/DDBJ databases">
        <authorList>
            <person name="Nowell W R."/>
        </authorList>
    </citation>
    <scope>NUCLEOTIDE SEQUENCE</scope>
</reference>
<protein>
    <submittedName>
        <fullName evidence="1">Uncharacterized protein</fullName>
    </submittedName>
</protein>
<dbReference type="EMBL" id="CAJOBQ010011483">
    <property type="protein sequence ID" value="CAF4709984.1"/>
    <property type="molecule type" value="Genomic_DNA"/>
</dbReference>
<sequence>MHLRHHEWEHVVKAKAKRSTAISVLRWTLLRH</sequence>
<dbReference type="AlphaFoldDB" id="A0A821J6Y2"/>
<name>A0A821J6Y2_9BILA</name>
<proteinExistence type="predicted"/>
<accession>A0A821J6Y2</accession>
<gene>
    <name evidence="1" type="ORF">TSG867_LOCUS33683</name>
</gene>
<dbReference type="Proteomes" id="UP000663862">
    <property type="component" value="Unassembled WGS sequence"/>
</dbReference>
<evidence type="ECO:0000313" key="1">
    <source>
        <dbReference type="EMBL" id="CAF4709984.1"/>
    </source>
</evidence>